<gene>
    <name evidence="1" type="ORF">CN497_22575</name>
</gene>
<protein>
    <submittedName>
        <fullName evidence="1">Cytoplasmic protein</fullName>
    </submittedName>
</protein>
<proteinExistence type="predicted"/>
<dbReference type="GO" id="GO:0003677">
    <property type="term" value="F:DNA binding"/>
    <property type="evidence" value="ECO:0007669"/>
    <property type="project" value="InterPro"/>
</dbReference>
<dbReference type="Pfam" id="PF02583">
    <property type="entry name" value="Trns_repr_metal"/>
    <property type="match status" value="1"/>
</dbReference>
<sequence>MEYDQHVKNRLKRIVDQVKDGLNMIEQGGNCREIVTQLSAAHSDLNQEIEVMVSTNLEQCVRESVKQDGKTDNLVKEAIDLLVKSR</sequence>
<dbReference type="RefSeq" id="WP_098278770.1">
    <property type="nucleotide sequence ID" value="NZ_JARMWP010000036.1"/>
</dbReference>
<evidence type="ECO:0000313" key="2">
    <source>
        <dbReference type="Proteomes" id="UP000220341"/>
    </source>
</evidence>
<dbReference type="GO" id="GO:0046872">
    <property type="term" value="F:metal ion binding"/>
    <property type="evidence" value="ECO:0007669"/>
    <property type="project" value="InterPro"/>
</dbReference>
<dbReference type="EMBL" id="NTYW01000043">
    <property type="protein sequence ID" value="PES32405.1"/>
    <property type="molecule type" value="Genomic_DNA"/>
</dbReference>
<dbReference type="AlphaFoldDB" id="A0AAE5P552"/>
<dbReference type="InterPro" id="IPR038390">
    <property type="entry name" value="Metal_Tscrpt_repr_sf"/>
</dbReference>
<dbReference type="InterPro" id="IPR003735">
    <property type="entry name" value="Metal_Tscrpt_repr"/>
</dbReference>
<dbReference type="GO" id="GO:0045892">
    <property type="term" value="P:negative regulation of DNA-templated transcription"/>
    <property type="evidence" value="ECO:0007669"/>
    <property type="project" value="UniProtKB-ARBA"/>
</dbReference>
<evidence type="ECO:0000313" key="1">
    <source>
        <dbReference type="EMBL" id="PES32405.1"/>
    </source>
</evidence>
<accession>A0AAE5P552</accession>
<comment type="caution">
    <text evidence="1">The sequence shown here is derived from an EMBL/GenBank/DDBJ whole genome shotgun (WGS) entry which is preliminary data.</text>
</comment>
<dbReference type="Proteomes" id="UP000220341">
    <property type="component" value="Unassembled WGS sequence"/>
</dbReference>
<dbReference type="Gene3D" id="1.20.58.1000">
    <property type="entry name" value="Metal-sensitive repressor, helix protomer"/>
    <property type="match status" value="1"/>
</dbReference>
<reference evidence="1 2" key="1">
    <citation type="submission" date="2017-09" db="EMBL/GenBank/DDBJ databases">
        <title>Large-scale bioinformatics analysis of Bacillus genomes uncovers conserved roles of natural products in bacterial physiology.</title>
        <authorList>
            <consortium name="Agbiome Team Llc"/>
            <person name="Bleich R.M."/>
            <person name="Kirk G.J."/>
            <person name="Santa Maria K.C."/>
            <person name="Allen S.E."/>
            <person name="Farag S."/>
            <person name="Shank E.A."/>
            <person name="Bowers A."/>
        </authorList>
    </citation>
    <scope>NUCLEOTIDE SEQUENCE [LARGE SCALE GENOMIC DNA]</scope>
    <source>
        <strain evidence="1 2">AFS003013</strain>
    </source>
</reference>
<dbReference type="PANTHER" id="PTHR33677:SF5">
    <property type="entry name" value="TRANSCRIPTIONAL REPRESSOR FRMR"/>
    <property type="match status" value="1"/>
</dbReference>
<dbReference type="PANTHER" id="PTHR33677">
    <property type="entry name" value="TRANSCRIPTIONAL REPRESSOR FRMR-RELATED"/>
    <property type="match status" value="1"/>
</dbReference>
<organism evidence="1 2">
    <name type="scientific">Priestia megaterium</name>
    <name type="common">Bacillus megaterium</name>
    <dbReference type="NCBI Taxonomy" id="1404"/>
    <lineage>
        <taxon>Bacteria</taxon>
        <taxon>Bacillati</taxon>
        <taxon>Bacillota</taxon>
        <taxon>Bacilli</taxon>
        <taxon>Bacillales</taxon>
        <taxon>Bacillaceae</taxon>
        <taxon>Priestia</taxon>
    </lineage>
</organism>
<name>A0AAE5P552_PRIMG</name>